<dbReference type="GO" id="GO:0004830">
    <property type="term" value="F:tryptophan-tRNA ligase activity"/>
    <property type="evidence" value="ECO:0007669"/>
    <property type="project" value="UniProtKB-EC"/>
</dbReference>
<comment type="catalytic activity">
    <reaction evidence="10">
        <text>tRNA(Trp) + L-tryptophan + ATP = L-tryptophyl-tRNA(Trp) + AMP + diphosphate + H(+)</text>
        <dbReference type="Rhea" id="RHEA:24080"/>
        <dbReference type="Rhea" id="RHEA-COMP:9671"/>
        <dbReference type="Rhea" id="RHEA-COMP:9705"/>
        <dbReference type="ChEBI" id="CHEBI:15378"/>
        <dbReference type="ChEBI" id="CHEBI:30616"/>
        <dbReference type="ChEBI" id="CHEBI:33019"/>
        <dbReference type="ChEBI" id="CHEBI:57912"/>
        <dbReference type="ChEBI" id="CHEBI:78442"/>
        <dbReference type="ChEBI" id="CHEBI:78535"/>
        <dbReference type="ChEBI" id="CHEBI:456215"/>
        <dbReference type="EC" id="6.1.1.2"/>
    </reaction>
</comment>
<dbReference type="OrthoDB" id="15808at2759"/>
<evidence type="ECO:0000256" key="4">
    <source>
        <dbReference type="ARBA" id="ARBA00022598"/>
    </source>
</evidence>
<dbReference type="Gene3D" id="1.10.240.10">
    <property type="entry name" value="Tyrosyl-Transfer RNA Synthetase"/>
    <property type="match status" value="1"/>
</dbReference>
<keyword evidence="5 12" id="KW-0547">Nucleotide-binding</keyword>
<name>A0A167Y6J2_9EURO</name>
<dbReference type="Proteomes" id="UP000242877">
    <property type="component" value="Unassembled WGS sequence"/>
</dbReference>
<dbReference type="InterPro" id="IPR002305">
    <property type="entry name" value="aa-tRNA-synth_Ic"/>
</dbReference>
<evidence type="ECO:0000313" key="13">
    <source>
        <dbReference type="EMBL" id="KZZ90922.1"/>
    </source>
</evidence>
<dbReference type="HAMAP" id="MF_00140_B">
    <property type="entry name" value="Trp_tRNA_synth_B"/>
    <property type="match status" value="1"/>
</dbReference>
<comment type="similarity">
    <text evidence="2 12">Belongs to the class-I aminoacyl-tRNA synthetase family.</text>
</comment>
<dbReference type="PANTHER" id="PTHR43766:SF1">
    <property type="entry name" value="TRYPTOPHAN--TRNA LIGASE, MITOCHONDRIAL"/>
    <property type="match status" value="1"/>
</dbReference>
<dbReference type="FunFam" id="3.40.50.620:FF:000082">
    <property type="entry name" value="MSW1p Mitochondrial tryptophanyl-tRNA synthetase"/>
    <property type="match status" value="1"/>
</dbReference>
<evidence type="ECO:0000256" key="8">
    <source>
        <dbReference type="ARBA" id="ARBA00023146"/>
    </source>
</evidence>
<evidence type="ECO:0000256" key="5">
    <source>
        <dbReference type="ARBA" id="ARBA00022741"/>
    </source>
</evidence>
<dbReference type="PROSITE" id="PS00178">
    <property type="entry name" value="AA_TRNA_LIGASE_I"/>
    <property type="match status" value="1"/>
</dbReference>
<dbReference type="InterPro" id="IPR050203">
    <property type="entry name" value="Trp-tRNA_synthetase"/>
</dbReference>
<dbReference type="InterPro" id="IPR002306">
    <property type="entry name" value="Trp-tRNA-ligase"/>
</dbReference>
<dbReference type="InterPro" id="IPR001412">
    <property type="entry name" value="aa-tRNA-synth_I_CS"/>
</dbReference>
<organism evidence="13 14">
    <name type="scientific">Ascosphaera apis ARSEF 7405</name>
    <dbReference type="NCBI Taxonomy" id="392613"/>
    <lineage>
        <taxon>Eukaryota</taxon>
        <taxon>Fungi</taxon>
        <taxon>Dikarya</taxon>
        <taxon>Ascomycota</taxon>
        <taxon>Pezizomycotina</taxon>
        <taxon>Eurotiomycetes</taxon>
        <taxon>Eurotiomycetidae</taxon>
        <taxon>Onygenales</taxon>
        <taxon>Ascosphaeraceae</taxon>
        <taxon>Ascosphaera</taxon>
    </lineage>
</organism>
<evidence type="ECO:0000256" key="10">
    <source>
        <dbReference type="ARBA" id="ARBA00049929"/>
    </source>
</evidence>
<keyword evidence="14" id="KW-1185">Reference proteome</keyword>
<evidence type="ECO:0000256" key="1">
    <source>
        <dbReference type="ARBA" id="ARBA00004305"/>
    </source>
</evidence>
<gene>
    <name evidence="13" type="ORF">AAP_03563</name>
</gene>
<dbReference type="SUPFAM" id="SSF52374">
    <property type="entry name" value="Nucleotidylyl transferase"/>
    <property type="match status" value="1"/>
</dbReference>
<dbReference type="PRINTS" id="PR01039">
    <property type="entry name" value="TRNASYNTHTRP"/>
</dbReference>
<dbReference type="EMBL" id="AZGZ01000015">
    <property type="protein sequence ID" value="KZZ90922.1"/>
    <property type="molecule type" value="Genomic_DNA"/>
</dbReference>
<dbReference type="GO" id="GO:0005759">
    <property type="term" value="C:mitochondrial matrix"/>
    <property type="evidence" value="ECO:0007669"/>
    <property type="project" value="UniProtKB-SubCell"/>
</dbReference>
<evidence type="ECO:0000256" key="2">
    <source>
        <dbReference type="ARBA" id="ARBA00005594"/>
    </source>
</evidence>
<evidence type="ECO:0000256" key="12">
    <source>
        <dbReference type="RuleBase" id="RU363036"/>
    </source>
</evidence>
<dbReference type="InterPro" id="IPR024109">
    <property type="entry name" value="Trp-tRNA-ligase_bac-type"/>
</dbReference>
<dbReference type="Gene3D" id="3.40.50.620">
    <property type="entry name" value="HUPs"/>
    <property type="match status" value="1"/>
</dbReference>
<evidence type="ECO:0000313" key="14">
    <source>
        <dbReference type="Proteomes" id="UP000242877"/>
    </source>
</evidence>
<sequence length="390" mass="43074">MTVLSRGSATIFSSSLRSTFPGISRQHGLRLLSTASGDTAVSRDAPKERIIFSGIQPTGVPHLGNYLGALKEWVRLQDTKEPSTKVIYSIVDLHALTVPKDAETLRRWRREAMAILLAVGLDPKKSTIFMQSAVPAHCELMWLLSTVSSVGYLSRMTQWKSKISVSDRASLDDSAVRAKLRLGLFSYPVLQAADILVHRATDVPVGEDQKQHLEFTRDTANSFNYLYGDIFPVPNALISPSKRVMSLKEPRSKMSKSDPDPRSRILLSDSTETIHKKIKQALTDSEPNITYDRANRPGVSNLIEILAHIEGGQSPEEIAAQFHDKSMRVLKEHVAEKLSGHLRDIRERYAALVGETASLKDLDDIAEKGARAAQANADITMRAIKDAVGL</sequence>
<evidence type="ECO:0000256" key="7">
    <source>
        <dbReference type="ARBA" id="ARBA00022917"/>
    </source>
</evidence>
<keyword evidence="4 12" id="KW-0436">Ligase</keyword>
<dbReference type="NCBIfam" id="TIGR00233">
    <property type="entry name" value="trpS"/>
    <property type="match status" value="1"/>
</dbReference>
<reference evidence="13 14" key="1">
    <citation type="journal article" date="2016" name="Genome Biol. Evol.">
        <title>Divergent and convergent evolution of fungal pathogenicity.</title>
        <authorList>
            <person name="Shang Y."/>
            <person name="Xiao G."/>
            <person name="Zheng P."/>
            <person name="Cen K."/>
            <person name="Zhan S."/>
            <person name="Wang C."/>
        </authorList>
    </citation>
    <scope>NUCLEOTIDE SEQUENCE [LARGE SCALE GENOMIC DNA]</scope>
    <source>
        <strain evidence="13 14">ARSEF 7405</strain>
    </source>
</reference>
<evidence type="ECO:0000256" key="6">
    <source>
        <dbReference type="ARBA" id="ARBA00022840"/>
    </source>
</evidence>
<evidence type="ECO:0000256" key="11">
    <source>
        <dbReference type="ARBA" id="ARBA00069760"/>
    </source>
</evidence>
<dbReference type="GO" id="GO:0005524">
    <property type="term" value="F:ATP binding"/>
    <property type="evidence" value="ECO:0007669"/>
    <property type="project" value="UniProtKB-KW"/>
</dbReference>
<dbReference type="GO" id="GO:0070183">
    <property type="term" value="P:mitochondrial tryptophanyl-tRNA aminoacylation"/>
    <property type="evidence" value="ECO:0007669"/>
    <property type="project" value="EnsemblFungi"/>
</dbReference>
<dbReference type="AlphaFoldDB" id="A0A167Y6J2"/>
<dbReference type="VEuPathDB" id="FungiDB:AAP_03563"/>
<comment type="caution">
    <text evidence="13">The sequence shown here is derived from an EMBL/GenBank/DDBJ whole genome shotgun (WGS) entry which is preliminary data.</text>
</comment>
<keyword evidence="6 12" id="KW-0067">ATP-binding</keyword>
<dbReference type="PANTHER" id="PTHR43766">
    <property type="entry name" value="TRYPTOPHAN--TRNA LIGASE, MITOCHONDRIAL"/>
    <property type="match status" value="1"/>
</dbReference>
<dbReference type="CDD" id="cd00806">
    <property type="entry name" value="TrpRS_core"/>
    <property type="match status" value="1"/>
</dbReference>
<evidence type="ECO:0000256" key="3">
    <source>
        <dbReference type="ARBA" id="ARBA00013161"/>
    </source>
</evidence>
<keyword evidence="8 12" id="KW-0030">Aminoacyl-tRNA synthetase</keyword>
<dbReference type="InterPro" id="IPR014729">
    <property type="entry name" value="Rossmann-like_a/b/a_fold"/>
</dbReference>
<dbReference type="Pfam" id="PF00579">
    <property type="entry name" value="tRNA-synt_1b"/>
    <property type="match status" value="1"/>
</dbReference>
<evidence type="ECO:0000256" key="9">
    <source>
        <dbReference type="ARBA" id="ARBA00030268"/>
    </source>
</evidence>
<comment type="subcellular location">
    <subcellularLocation>
        <location evidence="1">Mitochondrion matrix</location>
    </subcellularLocation>
</comment>
<keyword evidence="7 12" id="KW-0648">Protein biosynthesis</keyword>
<dbReference type="FunFam" id="1.10.240.10:FF:000002">
    <property type="entry name" value="Tryptophan--tRNA ligase"/>
    <property type="match status" value="1"/>
</dbReference>
<protein>
    <recommendedName>
        <fullName evidence="11">Tryptophan--tRNA ligase, mitochondrial</fullName>
        <ecNumber evidence="3">6.1.1.2</ecNumber>
    </recommendedName>
    <alternativeName>
        <fullName evidence="9">Tryptophanyl-tRNA synthetase</fullName>
    </alternativeName>
</protein>
<accession>A0A167Y6J2</accession>
<dbReference type="EC" id="6.1.1.2" evidence="3"/>
<proteinExistence type="inferred from homology"/>